<protein>
    <submittedName>
        <fullName evidence="1">Uncharacterized protein</fullName>
    </submittedName>
</protein>
<reference evidence="1 2" key="1">
    <citation type="submission" date="2024-06" db="EMBL/GenBank/DDBJ databases">
        <authorList>
            <person name="Li Z."/>
            <person name="Jiang Y."/>
        </authorList>
    </citation>
    <scope>NUCLEOTIDE SEQUENCE [LARGE SCALE GENOMIC DNA]</scope>
    <source>
        <strain evidence="1 2">HSW-8</strain>
    </source>
</reference>
<sequence>MIDVLLAGPLGGSALERHIARGEVIVQVQDRPDREFREVSWCQYGIVPTNEVAVTARCGPIAFFALAPSWLAFPGMADRLFGADVLDVQLGQELADALWSRHGSVLVAQALTLRTGSV</sequence>
<comment type="caution">
    <text evidence="1">The sequence shown here is derived from an EMBL/GenBank/DDBJ whole genome shotgun (WGS) entry which is preliminary data.</text>
</comment>
<organism evidence="1 2">
    <name type="scientific">Sinimarinibacterium thermocellulolyticum</name>
    <dbReference type="NCBI Taxonomy" id="3170016"/>
    <lineage>
        <taxon>Bacteria</taxon>
        <taxon>Pseudomonadati</taxon>
        <taxon>Pseudomonadota</taxon>
        <taxon>Gammaproteobacteria</taxon>
        <taxon>Nevskiales</taxon>
        <taxon>Nevskiaceae</taxon>
        <taxon>Sinimarinibacterium</taxon>
    </lineage>
</organism>
<dbReference type="EMBL" id="JBEPIJ010000005">
    <property type="protein sequence ID" value="MES0873683.1"/>
    <property type="molecule type" value="Genomic_DNA"/>
</dbReference>
<accession>A0ABV2A8V5</accession>
<keyword evidence="2" id="KW-1185">Reference proteome</keyword>
<evidence type="ECO:0000313" key="2">
    <source>
        <dbReference type="Proteomes" id="UP001465331"/>
    </source>
</evidence>
<proteinExistence type="predicted"/>
<dbReference type="Proteomes" id="UP001465331">
    <property type="component" value="Unassembled WGS sequence"/>
</dbReference>
<dbReference type="RefSeq" id="WP_352888485.1">
    <property type="nucleotide sequence ID" value="NZ_JBEPIJ010000005.1"/>
</dbReference>
<evidence type="ECO:0000313" key="1">
    <source>
        <dbReference type="EMBL" id="MES0873683.1"/>
    </source>
</evidence>
<gene>
    <name evidence="1" type="ORF">ABSH63_06665</name>
</gene>
<name>A0ABV2A8V5_9GAMM</name>